<protein>
    <submittedName>
        <fullName evidence="1">Uncharacterized protein</fullName>
    </submittedName>
</protein>
<dbReference type="Gene3D" id="3.40.50.1000">
    <property type="entry name" value="HAD superfamily/HAD-like"/>
    <property type="match status" value="1"/>
</dbReference>
<sequence length="135" mass="15168">MQKITSILLNNNCPFALSYAQDKVLHVAGKHLLAEKLTPGAFLDGMEMVAEFDFNNLQETNKIVVRANSVAEFEEAYQGLQRITAINIERLSPTICDIVNADCNKGTGIAHLIKLLNAHYHLAIKPQNVFVIFWW</sequence>
<dbReference type="Pfam" id="PF08282">
    <property type="entry name" value="Hydrolase_3"/>
    <property type="match status" value="1"/>
</dbReference>
<dbReference type="InterPro" id="IPR023214">
    <property type="entry name" value="HAD_sf"/>
</dbReference>
<dbReference type="KEGG" id="smia:P344_00640"/>
<proteinExistence type="predicted"/>
<keyword evidence="2" id="KW-1185">Reference proteome</keyword>
<evidence type="ECO:0000313" key="2">
    <source>
        <dbReference type="Proteomes" id="UP000019260"/>
    </source>
</evidence>
<dbReference type="HOGENOM" id="CLU_1884478_0_0_14"/>
<dbReference type="RefSeq" id="WP_025316935.1">
    <property type="nucleotide sequence ID" value="NZ_CP002082.1"/>
</dbReference>
<dbReference type="EMBL" id="CP006720">
    <property type="protein sequence ID" value="AHI57501.1"/>
    <property type="molecule type" value="Genomic_DNA"/>
</dbReference>
<dbReference type="SUPFAM" id="SSF56784">
    <property type="entry name" value="HAD-like"/>
    <property type="match status" value="1"/>
</dbReference>
<reference evidence="1 2" key="1">
    <citation type="submission" date="2013-09" db="EMBL/GenBank/DDBJ databases">
        <title>Complete genome sequence of Spiroplasma mirum suckling mouse cataract agent.</title>
        <authorList>
            <person name="Landry C.A."/>
            <person name="Bastian F.O."/>
            <person name="Thune R.L."/>
        </authorList>
    </citation>
    <scope>NUCLEOTIDE SEQUENCE [LARGE SCALE GENOMIC DNA]</scope>
    <source>
        <strain evidence="1 2">SMCA</strain>
    </source>
</reference>
<accession>W6AKE3</accession>
<name>W6AKE3_9MOLU</name>
<evidence type="ECO:0000313" key="1">
    <source>
        <dbReference type="EMBL" id="AHI57501.1"/>
    </source>
</evidence>
<dbReference type="STRING" id="838561.P344_00640"/>
<dbReference type="Proteomes" id="UP000019260">
    <property type="component" value="Chromosome"/>
</dbReference>
<dbReference type="AlphaFoldDB" id="W6AKE3"/>
<gene>
    <name evidence="1" type="ORF">P344_00640</name>
</gene>
<dbReference type="PATRIC" id="fig|838561.3.peg.124"/>
<dbReference type="InterPro" id="IPR036412">
    <property type="entry name" value="HAD-like_sf"/>
</dbReference>
<dbReference type="Gene3D" id="3.30.1240.10">
    <property type="match status" value="1"/>
</dbReference>
<dbReference type="eggNOG" id="COG0561">
    <property type="taxonomic scope" value="Bacteria"/>
</dbReference>
<organism evidence="1 2">
    <name type="scientific">Spiroplasma mirum ATCC 29335</name>
    <dbReference type="NCBI Taxonomy" id="838561"/>
    <lineage>
        <taxon>Bacteria</taxon>
        <taxon>Bacillati</taxon>
        <taxon>Mycoplasmatota</taxon>
        <taxon>Mollicutes</taxon>
        <taxon>Entomoplasmatales</taxon>
        <taxon>Spiroplasmataceae</taxon>
        <taxon>Spiroplasma</taxon>
    </lineage>
</organism>